<evidence type="ECO:0000259" key="2">
    <source>
        <dbReference type="Pfam" id="PF00496"/>
    </source>
</evidence>
<feature type="signal peptide" evidence="1">
    <location>
        <begin position="1"/>
        <end position="25"/>
    </location>
</feature>
<dbReference type="Pfam" id="PF00496">
    <property type="entry name" value="SBP_bac_5"/>
    <property type="match status" value="1"/>
</dbReference>
<dbReference type="AlphaFoldDB" id="A0A6B1DS56"/>
<dbReference type="GO" id="GO:1904680">
    <property type="term" value="F:peptide transmembrane transporter activity"/>
    <property type="evidence" value="ECO:0007669"/>
    <property type="project" value="TreeGrafter"/>
</dbReference>
<comment type="caution">
    <text evidence="3">The sequence shown here is derived from an EMBL/GenBank/DDBJ whole genome shotgun (WGS) entry which is preliminary data.</text>
</comment>
<proteinExistence type="predicted"/>
<dbReference type="InterPro" id="IPR000914">
    <property type="entry name" value="SBP_5_dom"/>
</dbReference>
<protein>
    <submittedName>
        <fullName evidence="3">ABC transporter substrate-binding protein</fullName>
    </submittedName>
</protein>
<accession>A0A6B1DS56</accession>
<name>A0A6B1DS56_9CHLR</name>
<feature type="domain" description="Solute-binding protein family 5" evidence="2">
    <location>
        <begin position="139"/>
        <end position="545"/>
    </location>
</feature>
<feature type="chain" id="PRO_5025486471" evidence="1">
    <location>
        <begin position="26"/>
        <end position="663"/>
    </location>
</feature>
<organism evidence="3">
    <name type="scientific">Caldilineaceae bacterium SB0662_bin_9</name>
    <dbReference type="NCBI Taxonomy" id="2605258"/>
    <lineage>
        <taxon>Bacteria</taxon>
        <taxon>Bacillati</taxon>
        <taxon>Chloroflexota</taxon>
        <taxon>Caldilineae</taxon>
        <taxon>Caldilineales</taxon>
        <taxon>Caldilineaceae</taxon>
    </lineage>
</organism>
<dbReference type="PROSITE" id="PS51257">
    <property type="entry name" value="PROKAR_LIPOPROTEIN"/>
    <property type="match status" value="1"/>
</dbReference>
<dbReference type="PANTHER" id="PTHR30290:SF62">
    <property type="entry name" value="OLIGOPEPTIDE ABC TRANSPORTER, PERIPLASMIC OLIGOPEPTIDE-BINDING PROTEIN"/>
    <property type="match status" value="1"/>
</dbReference>
<dbReference type="EMBL" id="VXPY01000044">
    <property type="protein sequence ID" value="MYD90057.1"/>
    <property type="molecule type" value="Genomic_DNA"/>
</dbReference>
<gene>
    <name evidence="3" type="ORF">F4Y08_06925</name>
</gene>
<keyword evidence="1" id="KW-0732">Signal</keyword>
<dbReference type="GO" id="GO:0015833">
    <property type="term" value="P:peptide transport"/>
    <property type="evidence" value="ECO:0007669"/>
    <property type="project" value="TreeGrafter"/>
</dbReference>
<dbReference type="PANTHER" id="PTHR30290">
    <property type="entry name" value="PERIPLASMIC BINDING COMPONENT OF ABC TRANSPORTER"/>
    <property type="match status" value="1"/>
</dbReference>
<dbReference type="InterPro" id="IPR039424">
    <property type="entry name" value="SBP_5"/>
</dbReference>
<evidence type="ECO:0000256" key="1">
    <source>
        <dbReference type="SAM" id="SignalP"/>
    </source>
</evidence>
<sequence>MFVNRSKLARLGWAVLACTLALALAACGPPAEMPAEEAPMAEEPAAAEPMADGTYNESPMLAEMVAAGTLPPVEERLPNEPYVVTNQKLVLSYDTEIGKYGGTMVLPQEGPGGDPSLFIGMNESLVWAPGGFRYDLGIHGNVLRDWEANDNYSTFTMHMREGMKWSDGEPLTTADVDFAWNDVILNEEITPAPPLYLRTASGADNALASVEIVDDYTFRVIFDDQYGSFPSQIAIARWSGYQDFLKPAHYLKQFHADYADADELAAMVDEEGIEEGQWYNLFNIKQVYTELWDLTTDGKFGHPALTPWVMTDFGAGSWQYDRNPYYFKVDEAGNQLPYIDHVNMVLTQDRETVVLKILSGEYDYLGERSSLQNLPLLKQAEGDGILNVFIPRMHRLPINWTLNLTYEDEQYREIANDLRFRQAMNYAMNNQEIIDTFFLGEFAVPAYESGIPEYDPDKANALLDEMGLSARGDDGFRLGLDGEPFEIIFETGPVSQDHIPATEMVAEHWKAVGINTSLKAGDFGLVWTRKEANEVTGWVLWIHEDIWPSAGWDDYLPQRGWGILWGRYSKSGGEVGEEPPPEVQELYELHKAFLQAPIGTPDGDAALAALYKNIKDNLWTFNPVEESYYPTSTSARIKNVPKGQTDEMGIIIMYSMENWYIDE</sequence>
<dbReference type="Gene3D" id="3.40.190.10">
    <property type="entry name" value="Periplasmic binding protein-like II"/>
    <property type="match status" value="1"/>
</dbReference>
<reference evidence="3" key="1">
    <citation type="submission" date="2019-09" db="EMBL/GenBank/DDBJ databases">
        <title>Characterisation of the sponge microbiome using genome-centric metagenomics.</title>
        <authorList>
            <person name="Engelberts J.P."/>
            <person name="Robbins S.J."/>
            <person name="De Goeij J.M."/>
            <person name="Aranda M."/>
            <person name="Bell S.C."/>
            <person name="Webster N.S."/>
        </authorList>
    </citation>
    <scope>NUCLEOTIDE SEQUENCE</scope>
    <source>
        <strain evidence="3">SB0662_bin_9</strain>
    </source>
</reference>
<dbReference type="Gene3D" id="3.10.105.10">
    <property type="entry name" value="Dipeptide-binding Protein, Domain 3"/>
    <property type="match status" value="1"/>
</dbReference>
<evidence type="ECO:0000313" key="3">
    <source>
        <dbReference type="EMBL" id="MYD90057.1"/>
    </source>
</evidence>
<dbReference type="SUPFAM" id="SSF53850">
    <property type="entry name" value="Periplasmic binding protein-like II"/>
    <property type="match status" value="1"/>
</dbReference>